<sequence length="364" mass="41770">MSAHSERILITGLAPETTYGMVERYFSEFGALTECTVMTDKDSRRCRGFAFISFMEKSVADECMQVSSHYINAMKVNLRLIDDVSHDDEFADVPVKKILVSFTDRDISARQIHEYFSRFGDVKVDFDEDDEDNLGIAYVTFDDDITCKTCLAINEHRINGYDIDIRALIRKEDLLKNEQSKREKMASDNQSDGNNSADDEYNHHHNHLKRSHSSTDYNPQQMTSYTNVNSVQPAPLYNNDYCNDITGNTHVRPFANYCDDYGNNYNYSNMNVHSEAVIRQASRMYPSYQSDYYSHDYKTNSCPTPFHPSNPYYSPSAFNDDEQPPRKLFSPQNPSAASLSAGYGGYVRGCSNYFTYPNRLNYPT</sequence>
<dbReference type="GO" id="GO:0000785">
    <property type="term" value="C:chromatin"/>
    <property type="evidence" value="ECO:0007669"/>
    <property type="project" value="TreeGrafter"/>
</dbReference>
<gene>
    <name evidence="6" type="ORF">ASIM_LOCUS11276</name>
</gene>
<dbReference type="PANTHER" id="PTHR48033">
    <property type="entry name" value="RNA-BINDING (RRM/RBD/RNP MOTIFS) FAMILY PROTEIN"/>
    <property type="match status" value="1"/>
</dbReference>
<dbReference type="OrthoDB" id="5775724at2759"/>
<keyword evidence="3" id="KW-0694">RNA-binding</keyword>
<dbReference type="InterPro" id="IPR012677">
    <property type="entry name" value="Nucleotide-bd_a/b_plait_sf"/>
</dbReference>
<evidence type="ECO:0000313" key="7">
    <source>
        <dbReference type="Proteomes" id="UP000267096"/>
    </source>
</evidence>
<dbReference type="GO" id="GO:0003723">
    <property type="term" value="F:RNA binding"/>
    <property type="evidence" value="ECO:0007669"/>
    <property type="project" value="UniProtKB-UniRule"/>
</dbReference>
<dbReference type="Proteomes" id="UP000267096">
    <property type="component" value="Unassembled WGS sequence"/>
</dbReference>
<dbReference type="Gene3D" id="3.30.70.330">
    <property type="match status" value="2"/>
</dbReference>
<keyword evidence="7" id="KW-1185">Reference proteome</keyword>
<dbReference type="Pfam" id="PF00076">
    <property type="entry name" value="RRM_1"/>
    <property type="match status" value="1"/>
</dbReference>
<organism evidence="8">
    <name type="scientific">Anisakis simplex</name>
    <name type="common">Herring worm</name>
    <dbReference type="NCBI Taxonomy" id="6269"/>
    <lineage>
        <taxon>Eukaryota</taxon>
        <taxon>Metazoa</taxon>
        <taxon>Ecdysozoa</taxon>
        <taxon>Nematoda</taxon>
        <taxon>Chromadorea</taxon>
        <taxon>Rhabditida</taxon>
        <taxon>Spirurina</taxon>
        <taxon>Ascaridomorpha</taxon>
        <taxon>Ascaridoidea</taxon>
        <taxon>Anisakidae</taxon>
        <taxon>Anisakis</taxon>
        <taxon>Anisakis simplex complex</taxon>
    </lineage>
</organism>
<evidence type="ECO:0000256" key="1">
    <source>
        <dbReference type="ARBA" id="ARBA00004123"/>
    </source>
</evidence>
<dbReference type="SUPFAM" id="SSF54928">
    <property type="entry name" value="RNA-binding domain, RBD"/>
    <property type="match status" value="2"/>
</dbReference>
<dbReference type="EMBL" id="UYRR01031055">
    <property type="protein sequence ID" value="VDK44731.1"/>
    <property type="molecule type" value="Genomic_DNA"/>
</dbReference>
<evidence type="ECO:0000313" key="6">
    <source>
        <dbReference type="EMBL" id="VDK44731.1"/>
    </source>
</evidence>
<evidence type="ECO:0000256" key="3">
    <source>
        <dbReference type="PROSITE-ProRule" id="PRU00176"/>
    </source>
</evidence>
<feature type="region of interest" description="Disordered" evidence="4">
    <location>
        <begin position="179"/>
        <end position="223"/>
    </location>
</feature>
<dbReference type="PANTHER" id="PTHR48033:SF10">
    <property type="entry name" value="RNA-BINDING PROTEIN SQUID"/>
    <property type="match status" value="1"/>
</dbReference>
<feature type="region of interest" description="Disordered" evidence="4">
    <location>
        <begin position="313"/>
        <end position="333"/>
    </location>
</feature>
<dbReference type="PROSITE" id="PS50102">
    <property type="entry name" value="RRM"/>
    <property type="match status" value="2"/>
</dbReference>
<dbReference type="GO" id="GO:0005654">
    <property type="term" value="C:nucleoplasm"/>
    <property type="evidence" value="ECO:0007669"/>
    <property type="project" value="TreeGrafter"/>
</dbReference>
<name>A0A0M3JUF7_ANISI</name>
<dbReference type="SMART" id="SM00360">
    <property type="entry name" value="RRM"/>
    <property type="match status" value="2"/>
</dbReference>
<reference evidence="6 7" key="2">
    <citation type="submission" date="2018-11" db="EMBL/GenBank/DDBJ databases">
        <authorList>
            <consortium name="Pathogen Informatics"/>
        </authorList>
    </citation>
    <scope>NUCLEOTIDE SEQUENCE [LARGE SCALE GENOMIC DNA]</scope>
</reference>
<protein>
    <submittedName>
        <fullName evidence="8">RNA-binding protein 4 (inferred by orthology to a D. melanogaster protein)</fullName>
    </submittedName>
</protein>
<dbReference type="WBParaSite" id="ASIM_0001181001-mRNA-1">
    <property type="protein sequence ID" value="ASIM_0001181001-mRNA-1"/>
    <property type="gene ID" value="ASIM_0001181001"/>
</dbReference>
<feature type="domain" description="RRM" evidence="5">
    <location>
        <begin position="6"/>
        <end position="83"/>
    </location>
</feature>
<accession>A0A0M3JUF7</accession>
<comment type="subcellular location">
    <subcellularLocation>
        <location evidence="1">Nucleus</location>
    </subcellularLocation>
</comment>
<dbReference type="AlphaFoldDB" id="A0A0M3JUF7"/>
<keyword evidence="2" id="KW-0539">Nucleus</keyword>
<evidence type="ECO:0000313" key="8">
    <source>
        <dbReference type="WBParaSite" id="ASIM_0001181001-mRNA-1"/>
    </source>
</evidence>
<dbReference type="InterPro" id="IPR000504">
    <property type="entry name" value="RRM_dom"/>
</dbReference>
<proteinExistence type="predicted"/>
<evidence type="ECO:0000259" key="5">
    <source>
        <dbReference type="PROSITE" id="PS50102"/>
    </source>
</evidence>
<dbReference type="InterPro" id="IPR035979">
    <property type="entry name" value="RBD_domain_sf"/>
</dbReference>
<dbReference type="GO" id="GO:0010468">
    <property type="term" value="P:regulation of gene expression"/>
    <property type="evidence" value="ECO:0007669"/>
    <property type="project" value="TreeGrafter"/>
</dbReference>
<evidence type="ECO:0000256" key="4">
    <source>
        <dbReference type="SAM" id="MobiDB-lite"/>
    </source>
</evidence>
<feature type="compositionally biased region" description="Polar residues" evidence="4">
    <location>
        <begin position="214"/>
        <end position="223"/>
    </location>
</feature>
<feature type="compositionally biased region" description="Polar residues" evidence="4">
    <location>
        <begin position="187"/>
        <end position="196"/>
    </location>
</feature>
<evidence type="ECO:0000256" key="2">
    <source>
        <dbReference type="ARBA" id="ARBA00023242"/>
    </source>
</evidence>
<feature type="domain" description="RRM" evidence="5">
    <location>
        <begin position="96"/>
        <end position="170"/>
    </location>
</feature>
<reference evidence="8" key="1">
    <citation type="submission" date="2017-02" db="UniProtKB">
        <authorList>
            <consortium name="WormBaseParasite"/>
        </authorList>
    </citation>
    <scope>IDENTIFICATION</scope>
</reference>